<reference evidence="3 4" key="1">
    <citation type="submission" date="2021-01" db="EMBL/GenBank/DDBJ databases">
        <title>Genomics of switchgrass bacterial isolates.</title>
        <authorList>
            <person name="Shade A."/>
        </authorList>
    </citation>
    <scope>NUCLEOTIDE SEQUENCE [LARGE SCALE GENOMIC DNA]</scope>
    <source>
        <strain evidence="3 4">PvP111</strain>
    </source>
</reference>
<evidence type="ECO:0000313" key="4">
    <source>
        <dbReference type="Proteomes" id="UP000703038"/>
    </source>
</evidence>
<feature type="domain" description="DUF222" evidence="2">
    <location>
        <begin position="47"/>
        <end position="358"/>
    </location>
</feature>
<name>A0ABS2KYW7_9NOCA</name>
<dbReference type="RefSeq" id="WP_204869783.1">
    <property type="nucleotide sequence ID" value="NZ_JAFBBK010000001.1"/>
</dbReference>
<feature type="region of interest" description="Disordered" evidence="1">
    <location>
        <begin position="465"/>
        <end position="509"/>
    </location>
</feature>
<evidence type="ECO:0000259" key="2">
    <source>
        <dbReference type="Pfam" id="PF02720"/>
    </source>
</evidence>
<dbReference type="InterPro" id="IPR003870">
    <property type="entry name" value="DUF222"/>
</dbReference>
<dbReference type="InterPro" id="IPR003615">
    <property type="entry name" value="HNH_nuc"/>
</dbReference>
<keyword evidence="4" id="KW-1185">Reference proteome</keyword>
<proteinExistence type="predicted"/>
<dbReference type="CDD" id="cd00085">
    <property type="entry name" value="HNHc"/>
    <property type="match status" value="1"/>
</dbReference>
<dbReference type="Proteomes" id="UP000703038">
    <property type="component" value="Unassembled WGS sequence"/>
</dbReference>
<gene>
    <name evidence="3" type="ORF">JOE42_003865</name>
</gene>
<evidence type="ECO:0000256" key="1">
    <source>
        <dbReference type="SAM" id="MobiDB-lite"/>
    </source>
</evidence>
<feature type="compositionally biased region" description="Basic residues" evidence="1">
    <location>
        <begin position="474"/>
        <end position="496"/>
    </location>
</feature>
<dbReference type="Pfam" id="PF02720">
    <property type="entry name" value="DUF222"/>
    <property type="match status" value="1"/>
</dbReference>
<sequence length="509" mass="55342">MFESGWAQQSPEAMGLPVTLIDASIEEALDTVVHATAGLGFLEWTRYRAAAHLHALIVAPVEASDRRRLDAATQCAARIATVLSVSQGAADGILFRALVLRDRLPRVAECLRDGLLAPKHLHTIVTRTDLVDGRDYSDEVDSEIAAALRRRRSWSDTRLRDMVDCIVHRHDPDAVRERRIKAKENRSFWVENAPDGMAAVGATMPAEDALLVATRVEALAANVCSHDPRSRNARASDALFALVTGTGFGCQCGAPTCAHTETDPDSISATTVVVHVVGDAATVDATRTDSSPSDTASDTSGRSGFLHGYGVISPDHLQDLADRSDAVRRPMDTTPAAHQPADPYRPSAALETFVRARDQYCTWPGCNNPAMTADLDHVTEYDHDDPAAGGQTTAVNLNGKCRFHHTLKTFTDFLDDQYPDPELPGRVLSTVTTPEGRTVPGPAHNGYDLHPELADVTFDDPVVHPPPETETAPTRRRTRLAAVHARRRAERARNRRAREAAAIDDPPPF</sequence>
<comment type="caution">
    <text evidence="3">The sequence shown here is derived from an EMBL/GenBank/DDBJ whole genome shotgun (WGS) entry which is preliminary data.</text>
</comment>
<dbReference type="EMBL" id="JAFBBK010000001">
    <property type="protein sequence ID" value="MBM7417132.1"/>
    <property type="molecule type" value="Genomic_DNA"/>
</dbReference>
<accession>A0ABS2KYW7</accession>
<protein>
    <recommendedName>
        <fullName evidence="2">DUF222 domain-containing protein</fullName>
    </recommendedName>
</protein>
<organism evidence="3 4">
    <name type="scientific">Rhodococcoides corynebacterioides</name>
    <dbReference type="NCBI Taxonomy" id="53972"/>
    <lineage>
        <taxon>Bacteria</taxon>
        <taxon>Bacillati</taxon>
        <taxon>Actinomycetota</taxon>
        <taxon>Actinomycetes</taxon>
        <taxon>Mycobacteriales</taxon>
        <taxon>Nocardiaceae</taxon>
        <taxon>Rhodococcoides</taxon>
    </lineage>
</organism>
<evidence type="ECO:0000313" key="3">
    <source>
        <dbReference type="EMBL" id="MBM7417132.1"/>
    </source>
</evidence>